<gene>
    <name evidence="3" type="ORF">F2P81_018235</name>
</gene>
<keyword evidence="1" id="KW-0472">Membrane</keyword>
<comment type="caution">
    <text evidence="3">The sequence shown here is derived from an EMBL/GenBank/DDBJ whole genome shotgun (WGS) entry which is preliminary data.</text>
</comment>
<dbReference type="PANTHER" id="PTHR20859:SF53">
    <property type="entry name" value="INTERLEUKIN-22 RECEPTOR SUBUNIT ALPHA-1"/>
    <property type="match status" value="1"/>
</dbReference>
<dbReference type="SUPFAM" id="SSF49265">
    <property type="entry name" value="Fibronectin type III"/>
    <property type="match status" value="1"/>
</dbReference>
<keyword evidence="1" id="KW-0812">Transmembrane</keyword>
<evidence type="ECO:0000313" key="3">
    <source>
        <dbReference type="EMBL" id="KAF0029130.1"/>
    </source>
</evidence>
<evidence type="ECO:0000313" key="4">
    <source>
        <dbReference type="Proteomes" id="UP000438429"/>
    </source>
</evidence>
<dbReference type="InterPro" id="IPR036116">
    <property type="entry name" value="FN3_sf"/>
</dbReference>
<dbReference type="AlphaFoldDB" id="A0A6A4SBN1"/>
<organism evidence="3 4">
    <name type="scientific">Scophthalmus maximus</name>
    <name type="common">Turbot</name>
    <name type="synonym">Psetta maxima</name>
    <dbReference type="NCBI Taxonomy" id="52904"/>
    <lineage>
        <taxon>Eukaryota</taxon>
        <taxon>Metazoa</taxon>
        <taxon>Chordata</taxon>
        <taxon>Craniata</taxon>
        <taxon>Vertebrata</taxon>
        <taxon>Euteleostomi</taxon>
        <taxon>Actinopterygii</taxon>
        <taxon>Neopterygii</taxon>
        <taxon>Teleostei</taxon>
        <taxon>Neoteleostei</taxon>
        <taxon>Acanthomorphata</taxon>
        <taxon>Carangaria</taxon>
        <taxon>Pleuronectiformes</taxon>
        <taxon>Pleuronectoidei</taxon>
        <taxon>Scophthalmidae</taxon>
        <taxon>Scophthalmus</taxon>
    </lineage>
</organism>
<dbReference type="GO" id="GO:0004896">
    <property type="term" value="F:cytokine receptor activity"/>
    <property type="evidence" value="ECO:0007669"/>
    <property type="project" value="TreeGrafter"/>
</dbReference>
<dbReference type="Gene3D" id="2.60.40.10">
    <property type="entry name" value="Immunoglobulins"/>
    <property type="match status" value="1"/>
</dbReference>
<sequence>MNGGSLACRGPWQDVSWCVRVQSRSCDVSRGFSDFELYNMIRLGVHLGPGPGSSVWLRPRKFDYSDLRFSPPSVSVSLRDEQLSVAVRFPCAASRRCPPERCCPVSELIDPRTTVTVYNRRNRSEYQSRTVWTQEVSVSSVQFSGLSPGQNYCAVANFSFPTFSMAASPQSAPQCAEVVSKSGPMPVLCLGILLASLLLVPLLVVVLKNPPRAAAPAAENRPKAPSSPRAPVSLVPRPLVPVDLCDIHVELADGRASVESSSAVTRDQDQTPALRRASSCGAAYWDSGGMEPELGPRRPACGSLI</sequence>
<dbReference type="Pfam" id="PF09294">
    <property type="entry name" value="Interfer-bind"/>
    <property type="match status" value="1"/>
</dbReference>
<protein>
    <recommendedName>
        <fullName evidence="2">Interferon/interleukin receptor domain-containing protein</fullName>
    </recommendedName>
</protein>
<evidence type="ECO:0000256" key="1">
    <source>
        <dbReference type="SAM" id="Phobius"/>
    </source>
</evidence>
<evidence type="ECO:0000259" key="2">
    <source>
        <dbReference type="Pfam" id="PF09294"/>
    </source>
</evidence>
<feature type="domain" description="Interferon/interleukin receptor" evidence="2">
    <location>
        <begin position="69"/>
        <end position="177"/>
    </location>
</feature>
<dbReference type="InterPro" id="IPR013783">
    <property type="entry name" value="Ig-like_fold"/>
</dbReference>
<keyword evidence="1" id="KW-1133">Transmembrane helix</keyword>
<dbReference type="Proteomes" id="UP000438429">
    <property type="component" value="Unassembled WGS sequence"/>
</dbReference>
<feature type="transmembrane region" description="Helical" evidence="1">
    <location>
        <begin position="185"/>
        <end position="207"/>
    </location>
</feature>
<accession>A0A6A4SBN1</accession>
<name>A0A6A4SBN1_SCOMX</name>
<reference evidence="3 4" key="1">
    <citation type="submission" date="2019-06" db="EMBL/GenBank/DDBJ databases">
        <title>Draft genomes of female and male turbot (Scophthalmus maximus).</title>
        <authorList>
            <person name="Xu H."/>
            <person name="Xu X.-W."/>
            <person name="Shao C."/>
            <person name="Chen S."/>
        </authorList>
    </citation>
    <scope>NUCLEOTIDE SEQUENCE [LARGE SCALE GENOMIC DNA]</scope>
    <source>
        <strain evidence="3">Ysfricsl-2016a</strain>
        <tissue evidence="3">Blood</tissue>
    </source>
</reference>
<dbReference type="EMBL" id="VEVO01000016">
    <property type="protein sequence ID" value="KAF0029130.1"/>
    <property type="molecule type" value="Genomic_DNA"/>
</dbReference>
<dbReference type="PANTHER" id="PTHR20859">
    <property type="entry name" value="INTERFERON/INTERLEUKIN RECEPTOR"/>
    <property type="match status" value="1"/>
</dbReference>
<dbReference type="InterPro" id="IPR015373">
    <property type="entry name" value="Interferon/interleukin_rcp_dom"/>
</dbReference>
<dbReference type="GO" id="GO:0005886">
    <property type="term" value="C:plasma membrane"/>
    <property type="evidence" value="ECO:0007669"/>
    <property type="project" value="TreeGrafter"/>
</dbReference>
<dbReference type="InterPro" id="IPR050650">
    <property type="entry name" value="Type-II_Cytokine-TF_Rcpt"/>
</dbReference>
<proteinExistence type="predicted"/>